<dbReference type="EMBL" id="CP036259">
    <property type="protein sequence ID" value="QDR82971.1"/>
    <property type="molecule type" value="Genomic_DNA"/>
</dbReference>
<feature type="transmembrane region" description="Helical" evidence="1">
    <location>
        <begin position="334"/>
        <end position="355"/>
    </location>
</feature>
<accession>A0A517E043</accession>
<proteinExistence type="predicted"/>
<keyword evidence="1" id="KW-0472">Membrane</keyword>
<dbReference type="PANTHER" id="PTHR34219:SF3">
    <property type="entry name" value="BLL7967 PROTEIN"/>
    <property type="match status" value="1"/>
</dbReference>
<evidence type="ECO:0000313" key="2">
    <source>
        <dbReference type="EMBL" id="QDR82971.1"/>
    </source>
</evidence>
<feature type="transmembrane region" description="Helical" evidence="1">
    <location>
        <begin position="12"/>
        <end position="31"/>
    </location>
</feature>
<feature type="transmembrane region" description="Helical" evidence="1">
    <location>
        <begin position="146"/>
        <end position="168"/>
    </location>
</feature>
<reference evidence="2 3" key="1">
    <citation type="submission" date="2019-02" db="EMBL/GenBank/DDBJ databases">
        <title>Closed genome of Sporomusa termitida DSM 4440.</title>
        <authorList>
            <person name="Poehlein A."/>
            <person name="Daniel R."/>
        </authorList>
    </citation>
    <scope>NUCLEOTIDE SEQUENCE [LARGE SCALE GENOMIC DNA]</scope>
    <source>
        <strain evidence="2 3">DSM 4440</strain>
    </source>
</reference>
<dbReference type="OrthoDB" id="6307929at2"/>
<organism evidence="2 3">
    <name type="scientific">Sporomusa termitida</name>
    <dbReference type="NCBI Taxonomy" id="2377"/>
    <lineage>
        <taxon>Bacteria</taxon>
        <taxon>Bacillati</taxon>
        <taxon>Bacillota</taxon>
        <taxon>Negativicutes</taxon>
        <taxon>Selenomonadales</taxon>
        <taxon>Sporomusaceae</taxon>
        <taxon>Sporomusa</taxon>
    </lineage>
</organism>
<dbReference type="InterPro" id="IPR005625">
    <property type="entry name" value="PepSY-ass_TM"/>
</dbReference>
<dbReference type="RefSeq" id="WP_144352300.1">
    <property type="nucleotide sequence ID" value="NZ_CP036259.1"/>
</dbReference>
<feature type="transmembrane region" description="Helical" evidence="1">
    <location>
        <begin position="386"/>
        <end position="407"/>
    </location>
</feature>
<feature type="transmembrane region" description="Helical" evidence="1">
    <location>
        <begin position="189"/>
        <end position="214"/>
    </location>
</feature>
<dbReference type="PANTHER" id="PTHR34219">
    <property type="entry name" value="IRON-REGULATED INNER MEMBRANE PROTEIN-RELATED"/>
    <property type="match status" value="1"/>
</dbReference>
<evidence type="ECO:0000313" key="3">
    <source>
        <dbReference type="Proteomes" id="UP000320776"/>
    </source>
</evidence>
<dbReference type="KEGG" id="sted:SPTER_44240"/>
<keyword evidence="1" id="KW-1133">Transmembrane helix</keyword>
<keyword evidence="3" id="KW-1185">Reference proteome</keyword>
<gene>
    <name evidence="2" type="ORF">SPTER_44240</name>
</gene>
<sequence length="432" mass="48658">MKYWYKIHKWTSLICAIFLFIMCFSALPLIFGREIAAFNQVSNPANSVVVTAAAADLSVSRLAETAVARYPGYDLRAIYLDHANQTIGFSLQGAGKGYQYTRLDLNTGQFAERSNQQVKYEFIQQFINFMYRMHVDMYLGSFGRQVLGFMCGLSVVALISGLWLYAPFMKTAAFGSLRTTSRRGYWMDWHKLLGIVTLSWTVLLSISGFIFVFAGPAHNAWNEHIRREFLQAYEGKPFPEQRISLDSALASAKTALPDRRITGLELPQAGGKMPWHYTVRTQGEGFGAYVNKSVWVDAATGEITAIPEQPWYLQAFSMASPVHFSNHDTLPLKILWFVTDGLTCIMIITGIYAWFVKFSPDKGKAAANKQPAVKPVRPVRQSAWQIWRLPAAIIVLTLFGLIAPLAGREWNDASALALAIPLVLTVYHWWRQ</sequence>
<keyword evidence="1" id="KW-0812">Transmembrane</keyword>
<feature type="transmembrane region" description="Helical" evidence="1">
    <location>
        <begin position="413"/>
        <end position="430"/>
    </location>
</feature>
<dbReference type="AlphaFoldDB" id="A0A517E043"/>
<protein>
    <submittedName>
        <fullName evidence="2">PepSY-associated TM region</fullName>
    </submittedName>
</protein>
<dbReference type="Proteomes" id="UP000320776">
    <property type="component" value="Chromosome"/>
</dbReference>
<evidence type="ECO:0000256" key="1">
    <source>
        <dbReference type="SAM" id="Phobius"/>
    </source>
</evidence>
<dbReference type="Pfam" id="PF03929">
    <property type="entry name" value="PepSY_TM"/>
    <property type="match status" value="1"/>
</dbReference>
<name>A0A517E043_9FIRM</name>